<dbReference type="Pfam" id="PF02492">
    <property type="entry name" value="cobW"/>
    <property type="match status" value="1"/>
</dbReference>
<sequence>MAYTPCHIIAGPLGVGKTTAILDYLRQHAASQRVGVLVNDFGPVGLDSTTLQAEAPGTKVLNVPGGCICCTMLSELPNCINRLLSEQDLDRLIIEPSGMASPAQVIDLLRGAQLQLKINLQPAVVMLNTVDFDEETFERMGYYQMFCEAADILVFNRCDQATEPKIERARQWAGKLDPPKLRVVTTSHGQLPAELFEDSGGASHGDQSADHHHHHHEHEHGHHHGHDHDHAHDHDPGVRPGGFILDSSRRFDQEVLLINLMRICYQGIEGNEILRLKGVFQTNSGWQSIEIANQEVSFRPSAHRRDNRMEWLTKPGEVAQEQILEEIDRPINRQEIAALLENG</sequence>
<keyword evidence="4" id="KW-1185">Reference proteome</keyword>
<feature type="region of interest" description="Disordered" evidence="1">
    <location>
        <begin position="194"/>
        <end position="241"/>
    </location>
</feature>
<evidence type="ECO:0000313" key="4">
    <source>
        <dbReference type="Proteomes" id="UP000541810"/>
    </source>
</evidence>
<proteinExistence type="predicted"/>
<comment type="caution">
    <text evidence="3">The sequence shown here is derived from an EMBL/GenBank/DDBJ whole genome shotgun (WGS) entry which is preliminary data.</text>
</comment>
<reference evidence="3 4" key="1">
    <citation type="submission" date="2020-08" db="EMBL/GenBank/DDBJ databases">
        <title>Genomic Encyclopedia of Type Strains, Phase IV (KMG-IV): sequencing the most valuable type-strain genomes for metagenomic binning, comparative biology and taxonomic classification.</title>
        <authorList>
            <person name="Goeker M."/>
        </authorList>
    </citation>
    <scope>NUCLEOTIDE SEQUENCE [LARGE SCALE GENOMIC DNA]</scope>
    <source>
        <strain evidence="3 4">DSM 103725</strain>
    </source>
</reference>
<feature type="compositionally biased region" description="Basic residues" evidence="1">
    <location>
        <begin position="211"/>
        <end position="225"/>
    </location>
</feature>
<dbReference type="GO" id="GO:0005737">
    <property type="term" value="C:cytoplasm"/>
    <property type="evidence" value="ECO:0007669"/>
    <property type="project" value="TreeGrafter"/>
</dbReference>
<dbReference type="InterPro" id="IPR003495">
    <property type="entry name" value="CobW/HypB/UreG_nucleotide-bd"/>
</dbReference>
<dbReference type="PANTHER" id="PTHR13748">
    <property type="entry name" value="COBW-RELATED"/>
    <property type="match status" value="1"/>
</dbReference>
<evidence type="ECO:0000256" key="1">
    <source>
        <dbReference type="SAM" id="MobiDB-lite"/>
    </source>
</evidence>
<dbReference type="Proteomes" id="UP000541810">
    <property type="component" value="Unassembled WGS sequence"/>
</dbReference>
<name>A0A7X0H9F6_9BACT</name>
<evidence type="ECO:0000313" key="3">
    <source>
        <dbReference type="EMBL" id="MBB6431719.1"/>
    </source>
</evidence>
<feature type="compositionally biased region" description="Basic and acidic residues" evidence="1">
    <location>
        <begin position="226"/>
        <end position="237"/>
    </location>
</feature>
<feature type="domain" description="CobW/HypB/UreG nucleotide-binding" evidence="2">
    <location>
        <begin position="6"/>
        <end position="178"/>
    </location>
</feature>
<dbReference type="Gene3D" id="3.40.50.300">
    <property type="entry name" value="P-loop containing nucleotide triphosphate hydrolases"/>
    <property type="match status" value="1"/>
</dbReference>
<gene>
    <name evidence="3" type="ORF">HNQ40_003602</name>
</gene>
<dbReference type="RefSeq" id="WP_184679310.1">
    <property type="nucleotide sequence ID" value="NZ_JACHGY010000002.1"/>
</dbReference>
<dbReference type="InterPro" id="IPR051316">
    <property type="entry name" value="Zinc-reg_GTPase_activator"/>
</dbReference>
<dbReference type="AlphaFoldDB" id="A0A7X0H9F6"/>
<organism evidence="3 4">
    <name type="scientific">Algisphaera agarilytica</name>
    <dbReference type="NCBI Taxonomy" id="1385975"/>
    <lineage>
        <taxon>Bacteria</taxon>
        <taxon>Pseudomonadati</taxon>
        <taxon>Planctomycetota</taxon>
        <taxon>Phycisphaerae</taxon>
        <taxon>Phycisphaerales</taxon>
        <taxon>Phycisphaeraceae</taxon>
        <taxon>Algisphaera</taxon>
    </lineage>
</organism>
<accession>A0A7X0H9F6</accession>
<dbReference type="EMBL" id="JACHGY010000002">
    <property type="protein sequence ID" value="MBB6431719.1"/>
    <property type="molecule type" value="Genomic_DNA"/>
</dbReference>
<evidence type="ECO:0000259" key="2">
    <source>
        <dbReference type="Pfam" id="PF02492"/>
    </source>
</evidence>
<dbReference type="InterPro" id="IPR027417">
    <property type="entry name" value="P-loop_NTPase"/>
</dbReference>
<protein>
    <submittedName>
        <fullName evidence="3">G3E family GTPase</fullName>
    </submittedName>
</protein>
<dbReference type="PANTHER" id="PTHR13748:SF46">
    <property type="entry name" value="ZINC CHAPERONE YEIR"/>
    <property type="match status" value="1"/>
</dbReference>
<dbReference type="SUPFAM" id="SSF52540">
    <property type="entry name" value="P-loop containing nucleoside triphosphate hydrolases"/>
    <property type="match status" value="1"/>
</dbReference>